<feature type="region of interest" description="Disordered" evidence="1">
    <location>
        <begin position="1"/>
        <end position="23"/>
    </location>
</feature>
<sequence length="63" mass="6967">MCKNSPVPARAVPSVTGSQNSKTLDRGLELRCCLLIIAISQYAAPAVDYLKGYPYEYDAMAWR</sequence>
<gene>
    <name evidence="2" type="ORF">CC78DRAFT_86748</name>
</gene>
<organism evidence="2 3">
    <name type="scientific">Lojkania enalia</name>
    <dbReference type="NCBI Taxonomy" id="147567"/>
    <lineage>
        <taxon>Eukaryota</taxon>
        <taxon>Fungi</taxon>
        <taxon>Dikarya</taxon>
        <taxon>Ascomycota</taxon>
        <taxon>Pezizomycotina</taxon>
        <taxon>Dothideomycetes</taxon>
        <taxon>Pleosporomycetidae</taxon>
        <taxon>Pleosporales</taxon>
        <taxon>Pleosporales incertae sedis</taxon>
        <taxon>Lojkania</taxon>
    </lineage>
</organism>
<comment type="caution">
    <text evidence="2">The sequence shown here is derived from an EMBL/GenBank/DDBJ whole genome shotgun (WGS) entry which is preliminary data.</text>
</comment>
<evidence type="ECO:0000313" key="2">
    <source>
        <dbReference type="EMBL" id="KAF2259008.1"/>
    </source>
</evidence>
<dbReference type="Proteomes" id="UP000800093">
    <property type="component" value="Unassembled WGS sequence"/>
</dbReference>
<evidence type="ECO:0000313" key="3">
    <source>
        <dbReference type="Proteomes" id="UP000800093"/>
    </source>
</evidence>
<name>A0A9P4K1K0_9PLEO</name>
<accession>A0A9P4K1K0</accession>
<reference evidence="3" key="1">
    <citation type="journal article" date="2020" name="Stud. Mycol.">
        <title>101 Dothideomycetes genomes: A test case for predicting lifestyles and emergence of pathogens.</title>
        <authorList>
            <person name="Haridas S."/>
            <person name="Albert R."/>
            <person name="Binder M."/>
            <person name="Bloem J."/>
            <person name="LaButti K."/>
            <person name="Salamov A."/>
            <person name="Andreopoulos B."/>
            <person name="Baker S."/>
            <person name="Barry K."/>
            <person name="Bills G."/>
            <person name="Bluhm B."/>
            <person name="Cannon C."/>
            <person name="Castanera R."/>
            <person name="Culley D."/>
            <person name="Daum C."/>
            <person name="Ezra D."/>
            <person name="Gonzalez J."/>
            <person name="Henrissat B."/>
            <person name="Kuo A."/>
            <person name="Liang C."/>
            <person name="Lipzen A."/>
            <person name="Lutzoni F."/>
            <person name="Magnuson J."/>
            <person name="Mondo S."/>
            <person name="Nolan M."/>
            <person name="Ohm R."/>
            <person name="Pangilinan J."/>
            <person name="Park H.-J."/>
            <person name="Ramirez L."/>
            <person name="Alfaro M."/>
            <person name="Sun H."/>
            <person name="Tritt A."/>
            <person name="Yoshinaga Y."/>
            <person name="Zwiers L.-H."/>
            <person name="Turgeon B."/>
            <person name="Goodwin S."/>
            <person name="Spatafora J."/>
            <person name="Crous P."/>
            <person name="Grigoriev I."/>
        </authorList>
    </citation>
    <scope>NUCLEOTIDE SEQUENCE [LARGE SCALE GENOMIC DNA]</scope>
    <source>
        <strain evidence="3">CBS 304.66</strain>
    </source>
</reference>
<protein>
    <submittedName>
        <fullName evidence="2">Uncharacterized protein</fullName>
    </submittedName>
</protein>
<dbReference type="EMBL" id="ML986725">
    <property type="protein sequence ID" value="KAF2259008.1"/>
    <property type="molecule type" value="Genomic_DNA"/>
</dbReference>
<dbReference type="AlphaFoldDB" id="A0A9P4K1K0"/>
<evidence type="ECO:0000256" key="1">
    <source>
        <dbReference type="SAM" id="MobiDB-lite"/>
    </source>
</evidence>
<keyword evidence="3" id="KW-1185">Reference proteome</keyword>
<proteinExistence type="predicted"/>